<dbReference type="GO" id="GO:0005096">
    <property type="term" value="F:GTPase activator activity"/>
    <property type="evidence" value="ECO:0007669"/>
    <property type="project" value="UniProtKB-KW"/>
</dbReference>
<evidence type="ECO:0000313" key="8">
    <source>
        <dbReference type="Proteomes" id="UP000267027"/>
    </source>
</evidence>
<evidence type="ECO:0000313" key="7">
    <source>
        <dbReference type="EMBL" id="VDM58324.1"/>
    </source>
</evidence>
<dbReference type="SUPFAM" id="SSF50044">
    <property type="entry name" value="SH3-domain"/>
    <property type="match status" value="1"/>
</dbReference>
<dbReference type="PANTHER" id="PTHR15729:SF10">
    <property type="entry name" value="GTPASE-ACTIVATING PROTEIN CDGAPR"/>
    <property type="match status" value="1"/>
</dbReference>
<proteinExistence type="predicted"/>
<dbReference type="GO" id="GO:0007264">
    <property type="term" value="P:small GTPase-mediated signal transduction"/>
    <property type="evidence" value="ECO:0007669"/>
    <property type="project" value="TreeGrafter"/>
</dbReference>
<dbReference type="STRING" id="334426.A0A158PHS8"/>
<dbReference type="InterPro" id="IPR001452">
    <property type="entry name" value="SH3_domain"/>
</dbReference>
<dbReference type="SMART" id="SM00326">
    <property type="entry name" value="SH3"/>
    <property type="match status" value="1"/>
</dbReference>
<evidence type="ECO:0000256" key="3">
    <source>
        <dbReference type="PROSITE-ProRule" id="PRU00192"/>
    </source>
</evidence>
<dbReference type="Pfam" id="PF00620">
    <property type="entry name" value="RhoGAP"/>
    <property type="match status" value="1"/>
</dbReference>
<feature type="domain" description="SH3" evidence="5">
    <location>
        <begin position="154"/>
        <end position="232"/>
    </location>
</feature>
<dbReference type="Pfam" id="PF07653">
    <property type="entry name" value="SH3_2"/>
    <property type="match status" value="1"/>
</dbReference>
<dbReference type="InterPro" id="IPR036028">
    <property type="entry name" value="SH3-like_dom_sf"/>
</dbReference>
<keyword evidence="1 3" id="KW-0728">SH3 domain</keyword>
<sequence length="656" mass="74728">MEGPIHPCYHSVLALPKSPVHRVLFRIKRLADCEHFHYPVVELGPIEISLISIVKNQQTIFIFLIESNGISRSLSEMSNFDRQLHRCVFERRFSRLEELDFLETSDEDSLKRYANRLSQLTGSIITCYPVLKFLEIDCHGSHFAPAEDTAINTPAVAAAVVTKNFVPTSENHLRLRVGDILSIIDMNCGQQNDVTYWKAKLTIARKDDDDKTENRMVEVGYFPSDCVRLIDDKRLPEHLSSPRNRRMSRLLKYRVRLRDPVFGTPLVDHLEKTGRKVPLIVEKCCEAIELQGVVTGIYRQCGIQSNIQKLRAQFDNGGDPDLFEFGQRDIYSVSSLLKQYFRLLPNPLFTFQSYSKILSAFECPDDGKALKLRKVIETMPVSHFRTATYLMRHLSRLCSYTSLTDMTAKNLAIVWAPNLFRAPPVFDGDESQVLCGLDVHTSLCSYFITHSTTIFVDETSDTPVKRGVREFFLIQIVLSCCCSDSYSDSWWPSFLRGRTMDTIFKFGRRSALSGSTGSCRMSEAGEWNRSRSVETSLQSSRSDSLASFMSRGVGELRDGIRSLRQRARSLRPGRRPSSSPRVRLRQLTRSMHKLPLFTTSNQSVFISISVHSTEKVFTKGTKPLCERSSPVEEWSSDSRESPLLEMSRYDNVPSGE</sequence>
<evidence type="ECO:0000256" key="4">
    <source>
        <dbReference type="SAM" id="MobiDB-lite"/>
    </source>
</evidence>
<dbReference type="PROSITE" id="PS50238">
    <property type="entry name" value="RHOGAP"/>
    <property type="match status" value="1"/>
</dbReference>
<evidence type="ECO:0000313" key="9">
    <source>
        <dbReference type="WBParaSite" id="ACOC_0000673801-mRNA-1"/>
    </source>
</evidence>
<evidence type="ECO:0000256" key="1">
    <source>
        <dbReference type="ARBA" id="ARBA00022443"/>
    </source>
</evidence>
<dbReference type="InterPro" id="IPR051576">
    <property type="entry name" value="PX-Rho_GAP"/>
</dbReference>
<keyword evidence="2" id="KW-0343">GTPase activation</keyword>
<reference evidence="7 8" key="2">
    <citation type="submission" date="2018-11" db="EMBL/GenBank/DDBJ databases">
        <authorList>
            <consortium name="Pathogen Informatics"/>
        </authorList>
    </citation>
    <scope>NUCLEOTIDE SEQUENCE [LARGE SCALE GENOMIC DNA]</scope>
    <source>
        <strain evidence="7 8">Costa Rica</strain>
    </source>
</reference>
<reference evidence="9" key="1">
    <citation type="submission" date="2016-04" db="UniProtKB">
        <authorList>
            <consortium name="WormBaseParasite"/>
        </authorList>
    </citation>
    <scope>IDENTIFICATION</scope>
</reference>
<dbReference type="Gene3D" id="1.10.555.10">
    <property type="entry name" value="Rho GTPase activation protein"/>
    <property type="match status" value="1"/>
</dbReference>
<evidence type="ECO:0000259" key="5">
    <source>
        <dbReference type="PROSITE" id="PS50002"/>
    </source>
</evidence>
<name>A0A158PHS8_ANGCS</name>
<gene>
    <name evidence="7" type="ORF">ACOC_LOCUS6739</name>
</gene>
<dbReference type="AlphaFoldDB" id="A0A158PHS8"/>
<feature type="domain" description="Rho-GAP" evidence="6">
    <location>
        <begin position="264"/>
        <end position="455"/>
    </location>
</feature>
<dbReference type="OrthoDB" id="79452at2759"/>
<organism evidence="9">
    <name type="scientific">Angiostrongylus costaricensis</name>
    <name type="common">Nematode worm</name>
    <dbReference type="NCBI Taxonomy" id="334426"/>
    <lineage>
        <taxon>Eukaryota</taxon>
        <taxon>Metazoa</taxon>
        <taxon>Ecdysozoa</taxon>
        <taxon>Nematoda</taxon>
        <taxon>Chromadorea</taxon>
        <taxon>Rhabditida</taxon>
        <taxon>Rhabditina</taxon>
        <taxon>Rhabditomorpha</taxon>
        <taxon>Strongyloidea</taxon>
        <taxon>Metastrongylidae</taxon>
        <taxon>Angiostrongylus</taxon>
    </lineage>
</organism>
<dbReference type="PROSITE" id="PS50002">
    <property type="entry name" value="SH3"/>
    <property type="match status" value="1"/>
</dbReference>
<dbReference type="SUPFAM" id="SSF48350">
    <property type="entry name" value="GTPase activation domain, GAP"/>
    <property type="match status" value="1"/>
</dbReference>
<dbReference type="InterPro" id="IPR000198">
    <property type="entry name" value="RhoGAP_dom"/>
</dbReference>
<evidence type="ECO:0000256" key="2">
    <source>
        <dbReference type="ARBA" id="ARBA00022468"/>
    </source>
</evidence>
<accession>A0A158PHS8</accession>
<dbReference type="EMBL" id="UYYA01003973">
    <property type="protein sequence ID" value="VDM58324.1"/>
    <property type="molecule type" value="Genomic_DNA"/>
</dbReference>
<dbReference type="Proteomes" id="UP000267027">
    <property type="component" value="Unassembled WGS sequence"/>
</dbReference>
<feature type="region of interest" description="Disordered" evidence="4">
    <location>
        <begin position="620"/>
        <end position="656"/>
    </location>
</feature>
<dbReference type="WBParaSite" id="ACOC_0000673801-mRNA-1">
    <property type="protein sequence ID" value="ACOC_0000673801-mRNA-1"/>
    <property type="gene ID" value="ACOC_0000673801"/>
</dbReference>
<dbReference type="OMA" id="MFRNRRR"/>
<evidence type="ECO:0000259" key="6">
    <source>
        <dbReference type="PROSITE" id="PS50238"/>
    </source>
</evidence>
<keyword evidence="8" id="KW-1185">Reference proteome</keyword>
<dbReference type="InterPro" id="IPR008936">
    <property type="entry name" value="Rho_GTPase_activation_prot"/>
</dbReference>
<protein>
    <submittedName>
        <fullName evidence="9">Rho-GAP domain-containing protein</fullName>
    </submittedName>
</protein>
<dbReference type="PANTHER" id="PTHR15729">
    <property type="entry name" value="CDC42 GTPASE-ACTIVATING PROTEIN"/>
    <property type="match status" value="1"/>
</dbReference>
<dbReference type="SMART" id="SM00324">
    <property type="entry name" value="RhoGAP"/>
    <property type="match status" value="1"/>
</dbReference>
<dbReference type="Gene3D" id="2.30.30.40">
    <property type="entry name" value="SH3 Domains"/>
    <property type="match status" value="1"/>
</dbReference>